<gene>
    <name evidence="1" type="ORF">DPEC_G00038480</name>
</gene>
<sequence>MSWSTFLSTTSPLHMRSLTTHRSKKFSEAAETRKDVPSYRETGQRAEPYAHVAKQIRTNSEQATVVRHKTSIGAKLTSVCGHDPLVRMDPQFMPSDFGGHCTCSGCNNTTRTRVRSFPPSPCPSLSHTIRAFIYTTKHESM</sequence>
<evidence type="ECO:0000313" key="1">
    <source>
        <dbReference type="EMBL" id="KAJ8014266.1"/>
    </source>
</evidence>
<dbReference type="Proteomes" id="UP001157502">
    <property type="component" value="Chromosome 3"/>
</dbReference>
<name>A0ACC2HEB8_DALPE</name>
<reference evidence="1" key="1">
    <citation type="submission" date="2021-05" db="EMBL/GenBank/DDBJ databases">
        <authorList>
            <person name="Pan Q."/>
            <person name="Jouanno E."/>
            <person name="Zahm M."/>
            <person name="Klopp C."/>
            <person name="Cabau C."/>
            <person name="Louis A."/>
            <person name="Berthelot C."/>
            <person name="Parey E."/>
            <person name="Roest Crollius H."/>
            <person name="Montfort J."/>
            <person name="Robinson-Rechavi M."/>
            <person name="Bouchez O."/>
            <person name="Lampietro C."/>
            <person name="Lopez Roques C."/>
            <person name="Donnadieu C."/>
            <person name="Postlethwait J."/>
            <person name="Bobe J."/>
            <person name="Dillon D."/>
            <person name="Chandos A."/>
            <person name="von Hippel F."/>
            <person name="Guiguen Y."/>
        </authorList>
    </citation>
    <scope>NUCLEOTIDE SEQUENCE</scope>
    <source>
        <strain evidence="1">YG-Jan2019</strain>
    </source>
</reference>
<protein>
    <submittedName>
        <fullName evidence="1">Uncharacterized protein</fullName>
    </submittedName>
</protein>
<comment type="caution">
    <text evidence="1">The sequence shown here is derived from an EMBL/GenBank/DDBJ whole genome shotgun (WGS) entry which is preliminary data.</text>
</comment>
<keyword evidence="2" id="KW-1185">Reference proteome</keyword>
<accession>A0ACC2HEB8</accession>
<organism evidence="1 2">
    <name type="scientific">Dallia pectoralis</name>
    <name type="common">Alaska blackfish</name>
    <dbReference type="NCBI Taxonomy" id="75939"/>
    <lineage>
        <taxon>Eukaryota</taxon>
        <taxon>Metazoa</taxon>
        <taxon>Chordata</taxon>
        <taxon>Craniata</taxon>
        <taxon>Vertebrata</taxon>
        <taxon>Euteleostomi</taxon>
        <taxon>Actinopterygii</taxon>
        <taxon>Neopterygii</taxon>
        <taxon>Teleostei</taxon>
        <taxon>Protacanthopterygii</taxon>
        <taxon>Esociformes</taxon>
        <taxon>Umbridae</taxon>
        <taxon>Dallia</taxon>
    </lineage>
</organism>
<dbReference type="EMBL" id="CM055730">
    <property type="protein sequence ID" value="KAJ8014266.1"/>
    <property type="molecule type" value="Genomic_DNA"/>
</dbReference>
<proteinExistence type="predicted"/>
<evidence type="ECO:0000313" key="2">
    <source>
        <dbReference type="Proteomes" id="UP001157502"/>
    </source>
</evidence>